<evidence type="ECO:0000313" key="11">
    <source>
        <dbReference type="EMBL" id="NYJ23826.1"/>
    </source>
</evidence>
<dbReference type="GO" id="GO:0005886">
    <property type="term" value="C:plasma membrane"/>
    <property type="evidence" value="ECO:0007669"/>
    <property type="project" value="UniProtKB-SubCell"/>
</dbReference>
<keyword evidence="4 8" id="KW-1133">Transmembrane helix</keyword>
<dbReference type="GO" id="GO:0022857">
    <property type="term" value="F:transmembrane transporter activity"/>
    <property type="evidence" value="ECO:0007669"/>
    <property type="project" value="TreeGrafter"/>
</dbReference>
<feature type="transmembrane region" description="Helical" evidence="8">
    <location>
        <begin position="395"/>
        <end position="413"/>
    </location>
</feature>
<keyword evidence="2" id="KW-1003">Cell membrane</keyword>
<evidence type="ECO:0000313" key="12">
    <source>
        <dbReference type="Proteomes" id="UP000578352"/>
    </source>
</evidence>
<evidence type="ECO:0000256" key="2">
    <source>
        <dbReference type="ARBA" id="ARBA00022475"/>
    </source>
</evidence>
<evidence type="ECO:0000256" key="4">
    <source>
        <dbReference type="ARBA" id="ARBA00022989"/>
    </source>
</evidence>
<reference evidence="11 12" key="1">
    <citation type="submission" date="2020-07" db="EMBL/GenBank/DDBJ databases">
        <title>Sequencing the genomes of 1000 actinobacteria strains.</title>
        <authorList>
            <person name="Klenk H.-P."/>
        </authorList>
    </citation>
    <scope>NUCLEOTIDE SEQUENCE [LARGE SCALE GENOMIC DNA]</scope>
    <source>
        <strain evidence="11 12">DSM 15165</strain>
    </source>
</reference>
<accession>A0A853CS89</accession>
<keyword evidence="3 8" id="KW-0812">Transmembrane</keyword>
<dbReference type="AlphaFoldDB" id="A0A853CS89"/>
<dbReference type="EMBL" id="JACCFL010000001">
    <property type="protein sequence ID" value="NYJ23826.1"/>
    <property type="molecule type" value="Genomic_DNA"/>
</dbReference>
<feature type="region of interest" description="Disordered" evidence="7">
    <location>
        <begin position="71"/>
        <end position="102"/>
    </location>
</feature>
<evidence type="ECO:0000256" key="3">
    <source>
        <dbReference type="ARBA" id="ARBA00022692"/>
    </source>
</evidence>
<evidence type="ECO:0000256" key="6">
    <source>
        <dbReference type="ARBA" id="ARBA00038076"/>
    </source>
</evidence>
<dbReference type="InterPro" id="IPR050250">
    <property type="entry name" value="Macrolide_Exporter_MacB"/>
</dbReference>
<name>A0A853CS89_9MICO</name>
<dbReference type="Proteomes" id="UP000578352">
    <property type="component" value="Unassembled WGS sequence"/>
</dbReference>
<comment type="subcellular location">
    <subcellularLocation>
        <location evidence="1">Cell membrane</location>
        <topology evidence="1">Multi-pass membrane protein</topology>
    </subcellularLocation>
</comment>
<evidence type="ECO:0000256" key="8">
    <source>
        <dbReference type="SAM" id="Phobius"/>
    </source>
</evidence>
<proteinExistence type="inferred from homology"/>
<dbReference type="PANTHER" id="PTHR30572:SF4">
    <property type="entry name" value="ABC TRANSPORTER PERMEASE YTRF"/>
    <property type="match status" value="1"/>
</dbReference>
<feature type="compositionally biased region" description="Low complexity" evidence="7">
    <location>
        <begin position="80"/>
        <end position="95"/>
    </location>
</feature>
<feature type="transmembrane region" description="Helical" evidence="8">
    <location>
        <begin position="297"/>
        <end position="321"/>
    </location>
</feature>
<dbReference type="RefSeq" id="WP_179605706.1">
    <property type="nucleotide sequence ID" value="NZ_BAABEH010000001.1"/>
</dbReference>
<evidence type="ECO:0000259" key="9">
    <source>
        <dbReference type="Pfam" id="PF02687"/>
    </source>
</evidence>
<sequence length="430" mass="44062">MKTTDLLRAGTRNAFRSKTRTILTVLSLFVGAFTLTLTTALGAGVSDYVTKQVSSLGSQDVLLVQRAATATGSGPQKYDPSAGGTSAGSVGAPSPLGASGGTLSEADLETIRGIQGVDRVAPVQQVAVDWIAHDTGDKYKLTINATSSITKSDLAAGAQLDQGSNEKQLVLPQDYVEPLGFASGEAAVGTDVTLGLTDARGQSQTVAAHIVGVARTSLLATGAGANNALIDALSTTQRAGLDSRAGYQVAIAYVAGDPTAQRVDDLKSALTKAGFTGQTVQDQLGTIQTVINGIIGVLNAFAVVALIAAAFGIVNTLFMSVQERTREIGLMKAMGMSSRKVFALFSTEAIVIGFLGSVLGVVVAMLLGTGISAVAAAGPLASLPGLTLLLFQPQAIVFVILAIMLIAFLAGVLPARRAARQNPIDSLRYE</sequence>
<dbReference type="PANTHER" id="PTHR30572">
    <property type="entry name" value="MEMBRANE COMPONENT OF TRANSPORTER-RELATED"/>
    <property type="match status" value="1"/>
</dbReference>
<feature type="domain" description="MacB-like periplasmic core" evidence="10">
    <location>
        <begin position="21"/>
        <end position="262"/>
    </location>
</feature>
<gene>
    <name evidence="11" type="ORF">HNR13_002113</name>
</gene>
<evidence type="ECO:0000256" key="5">
    <source>
        <dbReference type="ARBA" id="ARBA00023136"/>
    </source>
</evidence>
<dbReference type="Pfam" id="PF12704">
    <property type="entry name" value="MacB_PCD"/>
    <property type="match status" value="1"/>
</dbReference>
<keyword evidence="5 8" id="KW-0472">Membrane</keyword>
<dbReference type="Pfam" id="PF02687">
    <property type="entry name" value="FtsX"/>
    <property type="match status" value="1"/>
</dbReference>
<comment type="similarity">
    <text evidence="6">Belongs to the ABC-4 integral membrane protein family.</text>
</comment>
<evidence type="ECO:0000259" key="10">
    <source>
        <dbReference type="Pfam" id="PF12704"/>
    </source>
</evidence>
<evidence type="ECO:0000256" key="1">
    <source>
        <dbReference type="ARBA" id="ARBA00004651"/>
    </source>
</evidence>
<feature type="domain" description="ABC3 transporter permease C-terminal" evidence="9">
    <location>
        <begin position="300"/>
        <end position="423"/>
    </location>
</feature>
<dbReference type="InterPro" id="IPR003838">
    <property type="entry name" value="ABC3_permease_C"/>
</dbReference>
<comment type="caution">
    <text evidence="11">The sequence shown here is derived from an EMBL/GenBank/DDBJ whole genome shotgun (WGS) entry which is preliminary data.</text>
</comment>
<dbReference type="InterPro" id="IPR025857">
    <property type="entry name" value="MacB_PCD"/>
</dbReference>
<organism evidence="11 12">
    <name type="scientific">Leifsonia shinshuensis</name>
    <dbReference type="NCBI Taxonomy" id="150026"/>
    <lineage>
        <taxon>Bacteria</taxon>
        <taxon>Bacillati</taxon>
        <taxon>Actinomycetota</taxon>
        <taxon>Actinomycetes</taxon>
        <taxon>Micrococcales</taxon>
        <taxon>Microbacteriaceae</taxon>
        <taxon>Leifsonia</taxon>
    </lineage>
</organism>
<evidence type="ECO:0000256" key="7">
    <source>
        <dbReference type="SAM" id="MobiDB-lite"/>
    </source>
</evidence>
<feature type="transmembrane region" description="Helical" evidence="8">
    <location>
        <begin position="342"/>
        <end position="375"/>
    </location>
</feature>
<protein>
    <submittedName>
        <fullName evidence="11">Putative ABC transport system permease protein</fullName>
    </submittedName>
</protein>